<keyword evidence="4" id="KW-0067">ATP-binding</keyword>
<evidence type="ECO:0000259" key="6">
    <source>
        <dbReference type="Pfam" id="PF00586"/>
    </source>
</evidence>
<accession>A0A9W7LEN2</accession>
<keyword evidence="1" id="KW-0808">Transferase</keyword>
<dbReference type="InterPro" id="IPR010918">
    <property type="entry name" value="PurM-like_C_dom"/>
</dbReference>
<keyword evidence="5" id="KW-0711">Selenium</keyword>
<name>A0A9W7LEN2_9STRA</name>
<dbReference type="GO" id="GO:0005524">
    <property type="term" value="F:ATP binding"/>
    <property type="evidence" value="ECO:0007669"/>
    <property type="project" value="UniProtKB-KW"/>
</dbReference>
<dbReference type="NCBIfam" id="TIGR00476">
    <property type="entry name" value="selD"/>
    <property type="match status" value="1"/>
</dbReference>
<evidence type="ECO:0000313" key="9">
    <source>
        <dbReference type="Proteomes" id="UP001165065"/>
    </source>
</evidence>
<evidence type="ECO:0000256" key="1">
    <source>
        <dbReference type="ARBA" id="ARBA00022679"/>
    </source>
</evidence>
<dbReference type="Gene3D" id="3.90.650.10">
    <property type="entry name" value="PurM-like C-terminal domain"/>
    <property type="match status" value="1"/>
</dbReference>
<dbReference type="GO" id="GO:0004756">
    <property type="term" value="F:selenide, water dikinase activity"/>
    <property type="evidence" value="ECO:0007669"/>
    <property type="project" value="TreeGrafter"/>
</dbReference>
<dbReference type="SUPFAM" id="SSF56042">
    <property type="entry name" value="PurM C-terminal domain-like"/>
    <property type="match status" value="1"/>
</dbReference>
<evidence type="ECO:0000259" key="7">
    <source>
        <dbReference type="Pfam" id="PF02769"/>
    </source>
</evidence>
<dbReference type="Pfam" id="PF02769">
    <property type="entry name" value="AIRS_C"/>
    <property type="match status" value="1"/>
</dbReference>
<evidence type="ECO:0000256" key="5">
    <source>
        <dbReference type="ARBA" id="ARBA00023266"/>
    </source>
</evidence>
<dbReference type="OrthoDB" id="409395at2759"/>
<comment type="caution">
    <text evidence="8">The sequence shown here is derived from an EMBL/GenBank/DDBJ whole genome shotgun (WGS) entry which is preliminary data.</text>
</comment>
<keyword evidence="2" id="KW-0547">Nucleotide-binding</keyword>
<gene>
    <name evidence="8" type="ORF">TrCOL_g8985</name>
</gene>
<dbReference type="Proteomes" id="UP001165065">
    <property type="component" value="Unassembled WGS sequence"/>
</dbReference>
<evidence type="ECO:0008006" key="10">
    <source>
        <dbReference type="Google" id="ProtNLM"/>
    </source>
</evidence>
<dbReference type="InterPro" id="IPR004536">
    <property type="entry name" value="SPS/SelD"/>
</dbReference>
<dbReference type="SUPFAM" id="SSF55326">
    <property type="entry name" value="PurM N-terminal domain-like"/>
    <property type="match status" value="1"/>
</dbReference>
<reference evidence="9" key="1">
    <citation type="journal article" date="2023" name="Commun. Biol.">
        <title>Genome analysis of Parmales, the sister group of diatoms, reveals the evolutionary specialization of diatoms from phago-mixotrophs to photoautotrophs.</title>
        <authorList>
            <person name="Ban H."/>
            <person name="Sato S."/>
            <person name="Yoshikawa S."/>
            <person name="Yamada K."/>
            <person name="Nakamura Y."/>
            <person name="Ichinomiya M."/>
            <person name="Sato N."/>
            <person name="Blanc-Mathieu R."/>
            <person name="Endo H."/>
            <person name="Kuwata A."/>
            <person name="Ogata H."/>
        </authorList>
    </citation>
    <scope>NUCLEOTIDE SEQUENCE [LARGE SCALE GENOMIC DNA]</scope>
</reference>
<evidence type="ECO:0000256" key="3">
    <source>
        <dbReference type="ARBA" id="ARBA00022777"/>
    </source>
</evidence>
<dbReference type="InterPro" id="IPR036676">
    <property type="entry name" value="PurM-like_C_sf"/>
</dbReference>
<dbReference type="CDD" id="cd02195">
    <property type="entry name" value="SelD"/>
    <property type="match status" value="1"/>
</dbReference>
<organism evidence="8 9">
    <name type="scientific">Triparma columacea</name>
    <dbReference type="NCBI Taxonomy" id="722753"/>
    <lineage>
        <taxon>Eukaryota</taxon>
        <taxon>Sar</taxon>
        <taxon>Stramenopiles</taxon>
        <taxon>Ochrophyta</taxon>
        <taxon>Bolidophyceae</taxon>
        <taxon>Parmales</taxon>
        <taxon>Triparmaceae</taxon>
        <taxon>Triparma</taxon>
    </lineage>
</organism>
<feature type="domain" description="PurM-like C-terminal" evidence="7">
    <location>
        <begin position="139"/>
        <end position="316"/>
    </location>
</feature>
<dbReference type="InterPro" id="IPR036921">
    <property type="entry name" value="PurM-like_N_sf"/>
</dbReference>
<keyword evidence="9" id="KW-1185">Reference proteome</keyword>
<dbReference type="AlphaFoldDB" id="A0A9W7LEN2"/>
<sequence>MSGVAHPSDSVVDMDDCAVCPPPPPGCMLVHTVDFFRSFVTDPFTFGKIAAVHALSDCHAMGAVPQTALALAVAPFAANEDITEDTLVDMLCGASDKLTEDGCGLVGGHTCEGRELSLGFAVNGYLPKDMKPITKKGGEPGDVILITKRIGTGALFASEMRGKCQGGHRATALESMCLSNGSAGRLIANSEFNVKAATDVTGFGLMGHLAEMLGGGVGAKIDIRKVPIFEGALEAARQGVYSSLQESNESARRVVANHGSTAKVLPLHSKLLYDPQTSGGLIIVVAEEDEGKILVELKKFYPDACAIGKIVEEEEIGGIGAEEVEGTCTVKKLVKLEF</sequence>
<dbReference type="GO" id="GO:0005737">
    <property type="term" value="C:cytoplasm"/>
    <property type="evidence" value="ECO:0007669"/>
    <property type="project" value="TreeGrafter"/>
</dbReference>
<dbReference type="EMBL" id="BRYA01000383">
    <property type="protein sequence ID" value="GMI48265.1"/>
    <property type="molecule type" value="Genomic_DNA"/>
</dbReference>
<evidence type="ECO:0000313" key="8">
    <source>
        <dbReference type="EMBL" id="GMI48265.1"/>
    </source>
</evidence>
<feature type="domain" description="PurM-like N-terminal" evidence="6">
    <location>
        <begin position="15"/>
        <end position="124"/>
    </location>
</feature>
<proteinExistence type="predicted"/>
<dbReference type="InterPro" id="IPR016188">
    <property type="entry name" value="PurM-like_N"/>
</dbReference>
<evidence type="ECO:0000256" key="4">
    <source>
        <dbReference type="ARBA" id="ARBA00022840"/>
    </source>
</evidence>
<dbReference type="Pfam" id="PF00586">
    <property type="entry name" value="AIRS"/>
    <property type="match status" value="1"/>
</dbReference>
<dbReference type="PANTHER" id="PTHR10256:SF0">
    <property type="entry name" value="INACTIVE SELENIDE, WATER DIKINASE-LIKE PROTEIN-RELATED"/>
    <property type="match status" value="1"/>
</dbReference>
<evidence type="ECO:0000256" key="2">
    <source>
        <dbReference type="ARBA" id="ARBA00022741"/>
    </source>
</evidence>
<dbReference type="PANTHER" id="PTHR10256">
    <property type="entry name" value="SELENIDE, WATER DIKINASE"/>
    <property type="match status" value="1"/>
</dbReference>
<dbReference type="GO" id="GO:0016260">
    <property type="term" value="P:selenocysteine biosynthetic process"/>
    <property type="evidence" value="ECO:0007669"/>
    <property type="project" value="TreeGrafter"/>
</dbReference>
<dbReference type="Gene3D" id="3.30.1330.10">
    <property type="entry name" value="PurM-like, N-terminal domain"/>
    <property type="match status" value="1"/>
</dbReference>
<protein>
    <recommendedName>
        <fullName evidence="10">Selenide, water dikinase</fullName>
    </recommendedName>
</protein>
<keyword evidence="3" id="KW-0418">Kinase</keyword>